<feature type="compositionally biased region" description="Low complexity" evidence="1">
    <location>
        <begin position="653"/>
        <end position="663"/>
    </location>
</feature>
<feature type="compositionally biased region" description="Basic and acidic residues" evidence="1">
    <location>
        <begin position="669"/>
        <end position="680"/>
    </location>
</feature>
<feature type="transmembrane region" description="Helical" evidence="2">
    <location>
        <begin position="329"/>
        <end position="350"/>
    </location>
</feature>
<dbReference type="InterPro" id="IPR052744">
    <property type="entry name" value="GPAT/DAPAT"/>
</dbReference>
<reference evidence="4" key="1">
    <citation type="submission" date="2020-05" db="EMBL/GenBank/DDBJ databases">
        <title>Phylogenomic resolution of chytrid fungi.</title>
        <authorList>
            <person name="Stajich J.E."/>
            <person name="Amses K."/>
            <person name="Simmons R."/>
            <person name="Seto K."/>
            <person name="Myers J."/>
            <person name="Bonds A."/>
            <person name="Quandt C.A."/>
            <person name="Barry K."/>
            <person name="Liu P."/>
            <person name="Grigoriev I."/>
            <person name="Longcore J.E."/>
            <person name="James T.Y."/>
        </authorList>
    </citation>
    <scope>NUCLEOTIDE SEQUENCE</scope>
    <source>
        <strain evidence="4">JEL0318</strain>
    </source>
</reference>
<feature type="transmembrane region" description="Helical" evidence="2">
    <location>
        <begin position="15"/>
        <end position="32"/>
    </location>
</feature>
<keyword evidence="2" id="KW-0472">Membrane</keyword>
<dbReference type="Pfam" id="PF01553">
    <property type="entry name" value="Acyltransferase"/>
    <property type="match status" value="1"/>
</dbReference>
<dbReference type="Proteomes" id="UP001212841">
    <property type="component" value="Unassembled WGS sequence"/>
</dbReference>
<dbReference type="EMBL" id="JADGJD010000185">
    <property type="protein sequence ID" value="KAJ3053710.1"/>
    <property type="molecule type" value="Genomic_DNA"/>
</dbReference>
<organism evidence="4 5">
    <name type="scientific">Rhizophlyctis rosea</name>
    <dbReference type="NCBI Taxonomy" id="64517"/>
    <lineage>
        <taxon>Eukaryota</taxon>
        <taxon>Fungi</taxon>
        <taxon>Fungi incertae sedis</taxon>
        <taxon>Chytridiomycota</taxon>
        <taxon>Chytridiomycota incertae sedis</taxon>
        <taxon>Chytridiomycetes</taxon>
        <taxon>Rhizophlyctidales</taxon>
        <taxon>Rhizophlyctidaceae</taxon>
        <taxon>Rhizophlyctis</taxon>
    </lineage>
</organism>
<evidence type="ECO:0000313" key="5">
    <source>
        <dbReference type="Proteomes" id="UP001212841"/>
    </source>
</evidence>
<feature type="transmembrane region" description="Helical" evidence="2">
    <location>
        <begin position="298"/>
        <end position="317"/>
    </location>
</feature>
<keyword evidence="2" id="KW-0812">Transmembrane</keyword>
<feature type="compositionally biased region" description="Basic and acidic residues" evidence="1">
    <location>
        <begin position="631"/>
        <end position="644"/>
    </location>
</feature>
<dbReference type="GO" id="GO:0016287">
    <property type="term" value="F:glycerone-phosphate O-acyltransferase activity"/>
    <property type="evidence" value="ECO:0007669"/>
    <property type="project" value="TreeGrafter"/>
</dbReference>
<feature type="transmembrane region" description="Helical" evidence="2">
    <location>
        <begin position="515"/>
        <end position="534"/>
    </location>
</feature>
<keyword evidence="5" id="KW-1185">Reference proteome</keyword>
<proteinExistence type="predicted"/>
<dbReference type="PANTHER" id="PTHR31605">
    <property type="entry name" value="GLYCEROL-3-PHOSPHATE O-ACYLTRANSFERASE 1"/>
    <property type="match status" value="1"/>
</dbReference>
<comment type="caution">
    <text evidence="4">The sequence shown here is derived from an EMBL/GenBank/DDBJ whole genome shotgun (WGS) entry which is preliminary data.</text>
</comment>
<evidence type="ECO:0000259" key="3">
    <source>
        <dbReference type="SMART" id="SM00563"/>
    </source>
</evidence>
<sequence length="809" mass="90086">MTSPPLPPTDDSSEFYHKAFLGLFNLAVGGFFREIKTRGTHKIPPAGTPVIFVVAPHANQFVDPIMLLTTCGRKVGFLVAAKSMRKSYISFFGNRLGAIPVERPQDLVKKGRGKIHVDAEDTAIIRGIDTKFTEDLHPRDCINLPNKGGTAEVYEILSDTSLKIKKPFDPSSAIYINPTAENAPAITIDYTITPHLDQSEMFDAVVHRLAEGKCVGIFPEGGSHDRTEFLPLKAGAAIMALSAMAKHPNLKVKIVPVGLNYFNADRFRSRAVIEYGYPIDIPVELVQQYKAGGNDKRIAIAWLLDTIYTSLKAITVTTPDYETLMVGSYLALVIFLDGCMFNFSQVIQAARRLYKPAKKKLDLDQNLYLARKFAEGYMKFKDDPRVKTLTDQVLRYNRLLKYYGIRDHEVNKTGLEEKQAMKKLVVRVAELAVYFFLGLPGAILTLPIGLTAKAVATNKMIEAKASSSVKIKGLDVVATWKVLTTIFMVPIFLTFYTFTAFFISYYGFDNSFRRSFTYAWIVSMILPFFTWATIRCYDNGIDKLKSLRPLYMASSSNRSSKVLRSMRAQLRADIIGIVAELGPEAFGPEFKNNRMFMDDEEYDRVSPSQKPSSDVGSERSSTSTLVEEEAEGHSTDGSESERSRSRSRSRSDGGASPAGSTPTTPEPSEPPKEEAEEHVSSELLEVPGSVSPPPALGEGLDRGRSGESGGEKQKERERKRLQRTLSKKLRRSISIKYGDLEARDWDWEEEEGDGGEVGIREVGRDVEVREEVGKEERQEPVVEIRSEDGEGIRLRKVETMPGPVDPGTA</sequence>
<protein>
    <recommendedName>
        <fullName evidence="3">Phospholipid/glycerol acyltransferase domain-containing protein</fullName>
    </recommendedName>
</protein>
<dbReference type="AlphaFoldDB" id="A0AAD5SES6"/>
<evidence type="ECO:0000256" key="1">
    <source>
        <dbReference type="SAM" id="MobiDB-lite"/>
    </source>
</evidence>
<gene>
    <name evidence="4" type="ORF">HK097_003561</name>
</gene>
<evidence type="ECO:0000313" key="4">
    <source>
        <dbReference type="EMBL" id="KAJ3053710.1"/>
    </source>
</evidence>
<feature type="transmembrane region" description="Helical" evidence="2">
    <location>
        <begin position="482"/>
        <end position="508"/>
    </location>
</feature>
<dbReference type="InterPro" id="IPR002123">
    <property type="entry name" value="Plipid/glycerol_acylTrfase"/>
</dbReference>
<accession>A0AAD5SES6</accession>
<dbReference type="SMART" id="SM00563">
    <property type="entry name" value="PlsC"/>
    <property type="match status" value="1"/>
</dbReference>
<feature type="region of interest" description="Disordered" evidence="1">
    <location>
        <begin position="600"/>
        <end position="723"/>
    </location>
</feature>
<feature type="transmembrane region" description="Helical" evidence="2">
    <location>
        <begin position="431"/>
        <end position="450"/>
    </location>
</feature>
<dbReference type="PANTHER" id="PTHR31605:SF0">
    <property type="entry name" value="GLYCEROL-3-PHOSPHATE O-ACYLTRANSFERASE 1"/>
    <property type="match status" value="1"/>
</dbReference>
<evidence type="ECO:0000256" key="2">
    <source>
        <dbReference type="SAM" id="Phobius"/>
    </source>
</evidence>
<name>A0AAD5SES6_9FUNG</name>
<feature type="compositionally biased region" description="Basic and acidic residues" evidence="1">
    <location>
        <begin position="699"/>
        <end position="718"/>
    </location>
</feature>
<keyword evidence="2" id="KW-1133">Transmembrane helix</keyword>
<dbReference type="CDD" id="cd07992">
    <property type="entry name" value="LPLAT_AAK14816-like"/>
    <property type="match status" value="1"/>
</dbReference>
<dbReference type="SUPFAM" id="SSF69593">
    <property type="entry name" value="Glycerol-3-phosphate (1)-acyltransferase"/>
    <property type="match status" value="1"/>
</dbReference>
<dbReference type="GO" id="GO:0008654">
    <property type="term" value="P:phospholipid biosynthetic process"/>
    <property type="evidence" value="ECO:0007669"/>
    <property type="project" value="TreeGrafter"/>
</dbReference>
<feature type="domain" description="Phospholipid/glycerol acyltransferase" evidence="3">
    <location>
        <begin position="51"/>
        <end position="262"/>
    </location>
</feature>
<feature type="compositionally biased region" description="Polar residues" evidence="1">
    <location>
        <begin position="606"/>
        <end position="625"/>
    </location>
</feature>
<dbReference type="GO" id="GO:0004366">
    <property type="term" value="F:glycerol-3-phosphate O-acyltransferase activity"/>
    <property type="evidence" value="ECO:0007669"/>
    <property type="project" value="TreeGrafter"/>
</dbReference>